<reference evidence="1 2" key="1">
    <citation type="journal article" date="2021" name="Elife">
        <title>Chloroplast acquisition without the gene transfer in kleptoplastic sea slugs, Plakobranchus ocellatus.</title>
        <authorList>
            <person name="Maeda T."/>
            <person name="Takahashi S."/>
            <person name="Yoshida T."/>
            <person name="Shimamura S."/>
            <person name="Takaki Y."/>
            <person name="Nagai Y."/>
            <person name="Toyoda A."/>
            <person name="Suzuki Y."/>
            <person name="Arimoto A."/>
            <person name="Ishii H."/>
            <person name="Satoh N."/>
            <person name="Nishiyama T."/>
            <person name="Hasebe M."/>
            <person name="Maruyama T."/>
            <person name="Minagawa J."/>
            <person name="Obokata J."/>
            <person name="Shigenobu S."/>
        </authorList>
    </citation>
    <scope>NUCLEOTIDE SEQUENCE [LARGE SCALE GENOMIC DNA]</scope>
</reference>
<organism evidence="1 2">
    <name type="scientific">Plakobranchus ocellatus</name>
    <dbReference type="NCBI Taxonomy" id="259542"/>
    <lineage>
        <taxon>Eukaryota</taxon>
        <taxon>Metazoa</taxon>
        <taxon>Spiralia</taxon>
        <taxon>Lophotrochozoa</taxon>
        <taxon>Mollusca</taxon>
        <taxon>Gastropoda</taxon>
        <taxon>Heterobranchia</taxon>
        <taxon>Euthyneura</taxon>
        <taxon>Panpulmonata</taxon>
        <taxon>Sacoglossa</taxon>
        <taxon>Placobranchoidea</taxon>
        <taxon>Plakobranchidae</taxon>
        <taxon>Plakobranchus</taxon>
    </lineage>
</organism>
<dbReference type="Proteomes" id="UP000735302">
    <property type="component" value="Unassembled WGS sequence"/>
</dbReference>
<proteinExistence type="predicted"/>
<protein>
    <recommendedName>
        <fullName evidence="3">BED-type domain-containing protein</fullName>
    </recommendedName>
</protein>
<comment type="caution">
    <text evidence="1">The sequence shown here is derived from an EMBL/GenBank/DDBJ whole genome shotgun (WGS) entry which is preliminary data.</text>
</comment>
<gene>
    <name evidence="1" type="ORF">PoB_002953300</name>
</gene>
<name>A0AAV4A8P9_9GAST</name>
<evidence type="ECO:0008006" key="3">
    <source>
        <dbReference type="Google" id="ProtNLM"/>
    </source>
</evidence>
<keyword evidence="2" id="KW-1185">Reference proteome</keyword>
<sequence length="147" mass="16754">MISEQICDVELLQVSGRVRSQLRHTNDIVFQKVCTSTRWDWWHSNSESQTENDTSHCLLISSSPPLTPVPLTEWSGSSSGRALATKSKPKHGVTTTATDRLRDFANDNFVSNDKQLLCCRWCNIVLDHIRKSSISPDFTVDKHRKRK</sequence>
<evidence type="ECO:0000313" key="1">
    <source>
        <dbReference type="EMBL" id="GFO03028.1"/>
    </source>
</evidence>
<dbReference type="AlphaFoldDB" id="A0AAV4A8P9"/>
<dbReference type="EMBL" id="BLXT01003704">
    <property type="protein sequence ID" value="GFO03028.1"/>
    <property type="molecule type" value="Genomic_DNA"/>
</dbReference>
<evidence type="ECO:0000313" key="2">
    <source>
        <dbReference type="Proteomes" id="UP000735302"/>
    </source>
</evidence>
<accession>A0AAV4A8P9</accession>